<keyword evidence="4" id="KW-1185">Reference proteome</keyword>
<evidence type="ECO:0000313" key="4">
    <source>
        <dbReference type="Proteomes" id="UP000604046"/>
    </source>
</evidence>
<evidence type="ECO:0000256" key="1">
    <source>
        <dbReference type="SAM" id="MobiDB-lite"/>
    </source>
</evidence>
<name>A0A812QEK8_9DINO</name>
<evidence type="ECO:0000256" key="2">
    <source>
        <dbReference type="SAM" id="SignalP"/>
    </source>
</evidence>
<organism evidence="3 4">
    <name type="scientific">Symbiodinium natans</name>
    <dbReference type="NCBI Taxonomy" id="878477"/>
    <lineage>
        <taxon>Eukaryota</taxon>
        <taxon>Sar</taxon>
        <taxon>Alveolata</taxon>
        <taxon>Dinophyceae</taxon>
        <taxon>Suessiales</taxon>
        <taxon>Symbiodiniaceae</taxon>
        <taxon>Symbiodinium</taxon>
    </lineage>
</organism>
<comment type="caution">
    <text evidence="3">The sequence shown here is derived from an EMBL/GenBank/DDBJ whole genome shotgun (WGS) entry which is preliminary data.</text>
</comment>
<dbReference type="Proteomes" id="UP000604046">
    <property type="component" value="Unassembled WGS sequence"/>
</dbReference>
<protein>
    <submittedName>
        <fullName evidence="3">FabB protein</fullName>
    </submittedName>
</protein>
<dbReference type="AlphaFoldDB" id="A0A812QEK8"/>
<accession>A0A812QEK8</accession>
<proteinExistence type="predicted"/>
<dbReference type="EMBL" id="CAJNDS010002228">
    <property type="protein sequence ID" value="CAE7383075.1"/>
    <property type="molecule type" value="Genomic_DNA"/>
</dbReference>
<gene>
    <name evidence="3" type="primary">fabB</name>
    <name evidence="3" type="ORF">SNAT2548_LOCUS20905</name>
</gene>
<keyword evidence="2" id="KW-0732">Signal</keyword>
<feature type="region of interest" description="Disordered" evidence="1">
    <location>
        <begin position="104"/>
        <end position="126"/>
    </location>
</feature>
<sequence length="126" mass="13504">MPGCAMWLALPWRNFRQVWLGLAVHALAAAVAAGSEQGCQDTPGWSNGYTACNNYLPVDPDCHKDGVHCHFYKAHPDFCAKGMNDPWMNCCTCGGGSTFNGVRPTTPGDSEFDGIPPEPTPPTSCT</sequence>
<reference evidence="3" key="1">
    <citation type="submission" date="2021-02" db="EMBL/GenBank/DDBJ databases">
        <authorList>
            <person name="Dougan E. K."/>
            <person name="Rhodes N."/>
            <person name="Thang M."/>
            <person name="Chan C."/>
        </authorList>
    </citation>
    <scope>NUCLEOTIDE SEQUENCE</scope>
</reference>
<feature type="compositionally biased region" description="Pro residues" evidence="1">
    <location>
        <begin position="116"/>
        <end position="126"/>
    </location>
</feature>
<feature type="signal peptide" evidence="2">
    <location>
        <begin position="1"/>
        <end position="34"/>
    </location>
</feature>
<feature type="chain" id="PRO_5032337778" evidence="2">
    <location>
        <begin position="35"/>
        <end position="126"/>
    </location>
</feature>
<evidence type="ECO:0000313" key="3">
    <source>
        <dbReference type="EMBL" id="CAE7383075.1"/>
    </source>
</evidence>